<sequence length="89" mass="10241">IVKKKFIFTHLMSEISEEKIVITEESGTTSKETRKEQSGVELIEQKHVENVEALSPELEELIKTDPRKGLSTDEVQKRLEQFGRNELAE</sequence>
<reference evidence="1" key="1">
    <citation type="submission" date="2021-06" db="EMBL/GenBank/DDBJ databases">
        <authorList>
            <person name="Kallberg Y."/>
            <person name="Tangrot J."/>
            <person name="Rosling A."/>
        </authorList>
    </citation>
    <scope>NUCLEOTIDE SEQUENCE</scope>
    <source>
        <strain evidence="1">MA461A</strain>
    </source>
</reference>
<keyword evidence="2" id="KW-1185">Reference proteome</keyword>
<evidence type="ECO:0000313" key="1">
    <source>
        <dbReference type="EMBL" id="CAG8851036.1"/>
    </source>
</evidence>
<evidence type="ECO:0000313" key="2">
    <source>
        <dbReference type="Proteomes" id="UP000789920"/>
    </source>
</evidence>
<name>A0ACA9SWQ9_9GLOM</name>
<proteinExistence type="predicted"/>
<dbReference type="Proteomes" id="UP000789920">
    <property type="component" value="Unassembled WGS sequence"/>
</dbReference>
<feature type="non-terminal residue" evidence="1">
    <location>
        <position position="1"/>
    </location>
</feature>
<accession>A0ACA9SWQ9</accession>
<comment type="caution">
    <text evidence="1">The sequence shown here is derived from an EMBL/GenBank/DDBJ whole genome shotgun (WGS) entry which is preliminary data.</text>
</comment>
<feature type="non-terminal residue" evidence="1">
    <location>
        <position position="89"/>
    </location>
</feature>
<protein>
    <submittedName>
        <fullName evidence="1">13828_t:CDS:1</fullName>
    </submittedName>
</protein>
<dbReference type="EMBL" id="CAJVQC010173901">
    <property type="protein sequence ID" value="CAG8851036.1"/>
    <property type="molecule type" value="Genomic_DNA"/>
</dbReference>
<organism evidence="1 2">
    <name type="scientific">Racocetra persica</name>
    <dbReference type="NCBI Taxonomy" id="160502"/>
    <lineage>
        <taxon>Eukaryota</taxon>
        <taxon>Fungi</taxon>
        <taxon>Fungi incertae sedis</taxon>
        <taxon>Mucoromycota</taxon>
        <taxon>Glomeromycotina</taxon>
        <taxon>Glomeromycetes</taxon>
        <taxon>Diversisporales</taxon>
        <taxon>Gigasporaceae</taxon>
        <taxon>Racocetra</taxon>
    </lineage>
</organism>
<gene>
    <name evidence="1" type="ORF">RPERSI_LOCUS36377</name>
</gene>